<comment type="caution">
    <text evidence="1">The sequence shown here is derived from an EMBL/GenBank/DDBJ whole genome shotgun (WGS) entry which is preliminary data.</text>
</comment>
<dbReference type="Proteomes" id="UP000265955">
    <property type="component" value="Unassembled WGS sequence"/>
</dbReference>
<sequence>MKKRFTDAQMIGVLKEAEAGMKMAVLCQKYGISDATYYN</sequence>
<accession>A0A3A3G8T4</accession>
<evidence type="ECO:0008006" key="3">
    <source>
        <dbReference type="Google" id="ProtNLM"/>
    </source>
</evidence>
<dbReference type="InterPro" id="IPR002514">
    <property type="entry name" value="Transposase_8"/>
</dbReference>
<proteinExistence type="predicted"/>
<dbReference type="EMBL" id="QYUO01000001">
    <property type="protein sequence ID" value="RJF97299.1"/>
    <property type="molecule type" value="Genomic_DNA"/>
</dbReference>
<dbReference type="OrthoDB" id="5956718at2"/>
<keyword evidence="2" id="KW-1185">Reference proteome</keyword>
<evidence type="ECO:0000313" key="2">
    <source>
        <dbReference type="Proteomes" id="UP000265955"/>
    </source>
</evidence>
<reference evidence="2" key="1">
    <citation type="submission" date="2018-09" db="EMBL/GenBank/DDBJ databases">
        <authorList>
            <person name="Zhu H."/>
        </authorList>
    </citation>
    <scope>NUCLEOTIDE SEQUENCE [LARGE SCALE GENOMIC DNA]</scope>
    <source>
        <strain evidence="2">K1R23-30</strain>
    </source>
</reference>
<organism evidence="1 2">
    <name type="scientific">Noviherbaspirillum saxi</name>
    <dbReference type="NCBI Taxonomy" id="2320863"/>
    <lineage>
        <taxon>Bacteria</taxon>
        <taxon>Pseudomonadati</taxon>
        <taxon>Pseudomonadota</taxon>
        <taxon>Betaproteobacteria</taxon>
        <taxon>Burkholderiales</taxon>
        <taxon>Oxalobacteraceae</taxon>
        <taxon>Noviherbaspirillum</taxon>
    </lineage>
</organism>
<protein>
    <recommendedName>
        <fullName evidence="3">Transposase</fullName>
    </recommendedName>
</protein>
<dbReference type="GO" id="GO:0004803">
    <property type="term" value="F:transposase activity"/>
    <property type="evidence" value="ECO:0007669"/>
    <property type="project" value="InterPro"/>
</dbReference>
<evidence type="ECO:0000313" key="1">
    <source>
        <dbReference type="EMBL" id="RJF97299.1"/>
    </source>
</evidence>
<dbReference type="AlphaFoldDB" id="A0A3A3G8T4"/>
<dbReference type="GO" id="GO:0003677">
    <property type="term" value="F:DNA binding"/>
    <property type="evidence" value="ECO:0007669"/>
    <property type="project" value="InterPro"/>
</dbReference>
<dbReference type="Pfam" id="PF01527">
    <property type="entry name" value="HTH_Tnp_1"/>
    <property type="match status" value="1"/>
</dbReference>
<gene>
    <name evidence="1" type="ORF">D3871_01165</name>
</gene>
<name>A0A3A3G8T4_9BURK</name>
<dbReference type="GO" id="GO:0006313">
    <property type="term" value="P:DNA transposition"/>
    <property type="evidence" value="ECO:0007669"/>
    <property type="project" value="InterPro"/>
</dbReference>